<comment type="caution">
    <text evidence="5">The sequence shown here is derived from an EMBL/GenBank/DDBJ whole genome shotgun (WGS) entry which is preliminary data.</text>
</comment>
<evidence type="ECO:0000313" key="6">
    <source>
        <dbReference type="Proteomes" id="UP000228684"/>
    </source>
</evidence>
<keyword evidence="6" id="KW-1185">Reference proteome</keyword>
<evidence type="ECO:0000256" key="1">
    <source>
        <dbReference type="ARBA" id="ARBA00022982"/>
    </source>
</evidence>
<name>A0ABX4MG79_9HYPH</name>
<keyword evidence="2" id="KW-0472">Membrane</keyword>
<keyword evidence="2" id="KW-1133">Transmembrane helix</keyword>
<protein>
    <submittedName>
        <fullName evidence="5">Electron transfer flavoprotein small subunit</fullName>
    </submittedName>
</protein>
<dbReference type="Pfam" id="PF01012">
    <property type="entry name" value="ETF"/>
    <property type="match status" value="1"/>
</dbReference>
<proteinExistence type="predicted"/>
<keyword evidence="2" id="KW-0812">Transmembrane</keyword>
<evidence type="ECO:0000256" key="2">
    <source>
        <dbReference type="SAM" id="Phobius"/>
    </source>
</evidence>
<gene>
    <name evidence="5" type="primary">etfB</name>
    <name evidence="5" type="ORF">magneo_24</name>
    <name evidence="4" type="ORF">magneo_282</name>
</gene>
<dbReference type="Gene3D" id="3.40.50.620">
    <property type="entry name" value="HUPs"/>
    <property type="match status" value="1"/>
</dbReference>
<accession>A0ABX4MG79</accession>
<dbReference type="EMBL" id="NXGM01000109">
    <property type="protein sequence ID" value="PIM95039.1"/>
    <property type="molecule type" value="Genomic_DNA"/>
</dbReference>
<evidence type="ECO:0000313" key="5">
    <source>
        <dbReference type="EMBL" id="PIM95664.1"/>
    </source>
</evidence>
<feature type="domain" description="Electron transfer flavoprotein alpha/beta-subunit N-terminal" evidence="3">
    <location>
        <begin position="2"/>
        <end position="134"/>
    </location>
</feature>
<dbReference type="InterPro" id="IPR012255">
    <property type="entry name" value="ETF_b"/>
</dbReference>
<dbReference type="Proteomes" id="UP000228684">
    <property type="component" value="Unassembled WGS sequence"/>
</dbReference>
<keyword evidence="1" id="KW-0249">Electron transport</keyword>
<evidence type="ECO:0000313" key="4">
    <source>
        <dbReference type="EMBL" id="PIM95039.1"/>
    </source>
</evidence>
<dbReference type="InterPro" id="IPR014730">
    <property type="entry name" value="ETF_a/b_N"/>
</dbReference>
<keyword evidence="1" id="KW-0813">Transport</keyword>
<sequence length="205" mass="23522">MAAIGFRNKYLGTTLSTVCIGDDVDKNIFRYMLAMDVDETFMFRSIEYKTQDFEDLTIVKELKRFIKINKFDLVLTRKSTVHNNTGCVGPALATLLGWHQLYYACNLLKLTNNELTVQCHAYNRTMVFDIKLPCALICNFIKFIRYLGLLGIILMLNKSMKVISLPNLSIKSNPCIETRTSVVLNKSWKCKFFDDVNNLTNTIFG</sequence>
<evidence type="ECO:0000259" key="3">
    <source>
        <dbReference type="Pfam" id="PF01012"/>
    </source>
</evidence>
<reference evidence="5 6" key="1">
    <citation type="submission" date="2017-09" db="EMBL/GenBank/DDBJ databases">
        <authorList>
            <person name="Campbell M.A."/>
            <person name="Lukasik P."/>
            <person name="Simon C."/>
            <person name="McCutcheon J.P."/>
        </authorList>
    </citation>
    <scope>NUCLEOTIDE SEQUENCE [LARGE SCALE GENOMIC DNA]</scope>
    <source>
        <strain evidence="5 6">MAGNEO</strain>
    </source>
</reference>
<dbReference type="InterPro" id="IPR014729">
    <property type="entry name" value="Rossmann-like_a/b/a_fold"/>
</dbReference>
<organism evidence="5 6">
    <name type="scientific">Candidatus Hodgkinia cicadicola</name>
    <dbReference type="NCBI Taxonomy" id="573658"/>
    <lineage>
        <taxon>Bacteria</taxon>
        <taxon>Pseudomonadati</taxon>
        <taxon>Pseudomonadota</taxon>
        <taxon>Alphaproteobacteria</taxon>
        <taxon>Hyphomicrobiales</taxon>
        <taxon>Candidatus Hodgkinia</taxon>
    </lineage>
</organism>
<feature type="transmembrane region" description="Helical" evidence="2">
    <location>
        <begin position="134"/>
        <end position="156"/>
    </location>
</feature>
<dbReference type="SUPFAM" id="SSF52402">
    <property type="entry name" value="Adenine nucleotide alpha hydrolases-like"/>
    <property type="match status" value="1"/>
</dbReference>
<dbReference type="PANTHER" id="PTHR21294">
    <property type="entry name" value="ELECTRON TRANSFER FLAVOPROTEIN BETA-SUBUNIT"/>
    <property type="match status" value="1"/>
</dbReference>
<dbReference type="EMBL" id="NXGM01000002">
    <property type="protein sequence ID" value="PIM95664.1"/>
    <property type="molecule type" value="Genomic_DNA"/>
</dbReference>